<evidence type="ECO:0000313" key="2">
    <source>
        <dbReference type="EMBL" id="MBO1320703.1"/>
    </source>
</evidence>
<evidence type="ECO:0000259" key="1">
    <source>
        <dbReference type="Pfam" id="PF08874"/>
    </source>
</evidence>
<dbReference type="EMBL" id="JAFREP010000018">
    <property type="protein sequence ID" value="MBO1320703.1"/>
    <property type="molecule type" value="Genomic_DNA"/>
</dbReference>
<name>A0A8J7U3R3_9BACT</name>
<evidence type="ECO:0000313" key="3">
    <source>
        <dbReference type="Proteomes" id="UP000664417"/>
    </source>
</evidence>
<protein>
    <submittedName>
        <fullName evidence="2">DUF1835 domain-containing protein</fullName>
    </submittedName>
</protein>
<organism evidence="2 3">
    <name type="scientific">Acanthopleuribacter pedis</name>
    <dbReference type="NCBI Taxonomy" id="442870"/>
    <lineage>
        <taxon>Bacteria</taxon>
        <taxon>Pseudomonadati</taxon>
        <taxon>Acidobacteriota</taxon>
        <taxon>Holophagae</taxon>
        <taxon>Acanthopleuribacterales</taxon>
        <taxon>Acanthopleuribacteraceae</taxon>
        <taxon>Acanthopleuribacter</taxon>
    </lineage>
</organism>
<dbReference type="RefSeq" id="WP_207860656.1">
    <property type="nucleotide sequence ID" value="NZ_JAFREP010000018.1"/>
</dbReference>
<sequence length="340" mass="38592">MAIQSDRNDLHFVPSLSAAGSIKKAFDLEERNLISKMDQLSVGPLLPITPQETWRTERRRYWQRLHQHRHDHSVEALSATLYEELDDLSARCAAARHLVIWCSQSVDETVWTTWLIALFSELGVARDKVRLVFSKHPAFPVLPSSGILNPTDIRDNQEWMTVEPAQWSRLADYYAALAALSPHLRLTYLQAGDEDAWLAEVTLALLDFFPNHGNGLNSIDMRLLTAVKNGVTDVMRIIGNQLGLKTFHRHALDAAYLHHRLLTLADESQPFPALHRTTRAGGNHAKVTLTETGEALLNGEHHFLLDRYCEDWVAGTRIARAEGGFWVRREREIEVWDGAD</sequence>
<proteinExistence type="predicted"/>
<comment type="caution">
    <text evidence="2">The sequence shown here is derived from an EMBL/GenBank/DDBJ whole genome shotgun (WGS) entry which is preliminary data.</text>
</comment>
<gene>
    <name evidence="2" type="ORF">J3U88_19650</name>
</gene>
<reference evidence="2" key="1">
    <citation type="submission" date="2021-03" db="EMBL/GenBank/DDBJ databases">
        <authorList>
            <person name="Wang G."/>
        </authorList>
    </citation>
    <scope>NUCLEOTIDE SEQUENCE</scope>
    <source>
        <strain evidence="2">KCTC 12899</strain>
    </source>
</reference>
<dbReference type="InterPro" id="IPR014973">
    <property type="entry name" value="DUF1835"/>
</dbReference>
<accession>A0A8J7U3R3</accession>
<feature type="domain" description="DUF1835" evidence="1">
    <location>
        <begin position="11"/>
        <end position="121"/>
    </location>
</feature>
<dbReference type="Pfam" id="PF08874">
    <property type="entry name" value="DUF1835"/>
    <property type="match status" value="1"/>
</dbReference>
<dbReference type="AlphaFoldDB" id="A0A8J7U3R3"/>
<dbReference type="Proteomes" id="UP000664417">
    <property type="component" value="Unassembled WGS sequence"/>
</dbReference>
<keyword evidence="3" id="KW-1185">Reference proteome</keyword>